<organism evidence="6 7">
    <name type="scientific">Parabacteroides goldsteinii DSM 19448 = WAL 12034</name>
    <dbReference type="NCBI Taxonomy" id="927665"/>
    <lineage>
        <taxon>Bacteria</taxon>
        <taxon>Pseudomonadati</taxon>
        <taxon>Bacteroidota</taxon>
        <taxon>Bacteroidia</taxon>
        <taxon>Bacteroidales</taxon>
        <taxon>Tannerellaceae</taxon>
        <taxon>Parabacteroides</taxon>
    </lineage>
</organism>
<evidence type="ECO:0000256" key="3">
    <source>
        <dbReference type="ARBA" id="ARBA00023082"/>
    </source>
</evidence>
<keyword evidence="3" id="KW-0731">Sigma factor</keyword>
<evidence type="ECO:0000256" key="4">
    <source>
        <dbReference type="ARBA" id="ARBA00023163"/>
    </source>
</evidence>
<dbReference type="STRING" id="927665.HMPREF1535_00456"/>
<reference evidence="6 7" key="1">
    <citation type="submission" date="2013-04" db="EMBL/GenBank/DDBJ databases">
        <title>The Genome Sequence of Parabacteroides goldsteinii DSM 19448.</title>
        <authorList>
            <consortium name="The Broad Institute Genomics Platform"/>
            <person name="Earl A."/>
            <person name="Ward D."/>
            <person name="Feldgarden M."/>
            <person name="Gevers D."/>
            <person name="Martens E."/>
            <person name="Sakamoto M."/>
            <person name="Benno Y."/>
            <person name="Song Y."/>
            <person name="Liu C."/>
            <person name="Lee J."/>
            <person name="Bolanos M."/>
            <person name="Vaisanen M.L."/>
            <person name="Finegold S.M."/>
            <person name="Walker B."/>
            <person name="Young S."/>
            <person name="Zeng Q."/>
            <person name="Gargeya S."/>
            <person name="Fitzgerald M."/>
            <person name="Haas B."/>
            <person name="Abouelleil A."/>
            <person name="Allen A.W."/>
            <person name="Alvarado L."/>
            <person name="Arachchi H.M."/>
            <person name="Berlin A.M."/>
            <person name="Chapman S.B."/>
            <person name="Gainer-Dewar J."/>
            <person name="Goldberg J."/>
            <person name="Griggs A."/>
            <person name="Gujja S."/>
            <person name="Hansen M."/>
            <person name="Howarth C."/>
            <person name="Imamovic A."/>
            <person name="Ireland A."/>
            <person name="Larimer J."/>
            <person name="McCowan C."/>
            <person name="Murphy C."/>
            <person name="Pearson M."/>
            <person name="Poon T.W."/>
            <person name="Priest M."/>
            <person name="Roberts A."/>
            <person name="Saif S."/>
            <person name="Shea T."/>
            <person name="Sisk P."/>
            <person name="Sykes S."/>
            <person name="Wortman J."/>
            <person name="Nusbaum C."/>
            <person name="Birren B."/>
        </authorList>
    </citation>
    <scope>NUCLEOTIDE SEQUENCE [LARGE SCALE GENOMIC DNA]</scope>
    <source>
        <strain evidence="6 7">DSM 19448</strain>
    </source>
</reference>
<dbReference type="HOGENOM" id="CLU_047691_4_0_10"/>
<dbReference type="GO" id="GO:0006352">
    <property type="term" value="P:DNA-templated transcription initiation"/>
    <property type="evidence" value="ECO:0007669"/>
    <property type="project" value="InterPro"/>
</dbReference>
<comment type="similarity">
    <text evidence="1">Belongs to the sigma-70 factor family. ECF subfamily.</text>
</comment>
<dbReference type="InterPro" id="IPR013324">
    <property type="entry name" value="RNA_pol_sigma_r3/r4-like"/>
</dbReference>
<dbReference type="GO" id="GO:0003677">
    <property type="term" value="F:DNA binding"/>
    <property type="evidence" value="ECO:0007669"/>
    <property type="project" value="InterPro"/>
</dbReference>
<dbReference type="SUPFAM" id="SSF88659">
    <property type="entry name" value="Sigma3 and sigma4 domains of RNA polymerase sigma factors"/>
    <property type="match status" value="1"/>
</dbReference>
<gene>
    <name evidence="6" type="ORF">HMPREF1535_00456</name>
</gene>
<protein>
    <submittedName>
        <fullName evidence="6">RNA polymerase sigma-70 factor</fullName>
    </submittedName>
</protein>
<evidence type="ECO:0000313" key="7">
    <source>
        <dbReference type="Proteomes" id="UP000033047"/>
    </source>
</evidence>
<dbReference type="NCBIfam" id="TIGR02985">
    <property type="entry name" value="Sig70_bacteroi1"/>
    <property type="match status" value="1"/>
</dbReference>
<dbReference type="EMBL" id="AQHV01000001">
    <property type="protein sequence ID" value="KKB60179.1"/>
    <property type="molecule type" value="Genomic_DNA"/>
</dbReference>
<dbReference type="PATRIC" id="fig|927665.4.peg.457"/>
<dbReference type="InterPro" id="IPR013325">
    <property type="entry name" value="RNA_pol_sigma_r2"/>
</dbReference>
<accession>A0A0F5JR47</accession>
<dbReference type="CDD" id="cd06171">
    <property type="entry name" value="Sigma70_r4"/>
    <property type="match status" value="1"/>
</dbReference>
<dbReference type="PANTHER" id="PTHR43133">
    <property type="entry name" value="RNA POLYMERASE ECF-TYPE SIGMA FACTO"/>
    <property type="match status" value="1"/>
</dbReference>
<dbReference type="InterPro" id="IPR014327">
    <property type="entry name" value="RNA_pol_sigma70_bacteroid"/>
</dbReference>
<keyword evidence="2" id="KW-0805">Transcription regulation</keyword>
<proteinExistence type="inferred from homology"/>
<dbReference type="InterPro" id="IPR000792">
    <property type="entry name" value="Tscrpt_reg_LuxR_C"/>
</dbReference>
<dbReference type="Proteomes" id="UP000033047">
    <property type="component" value="Unassembled WGS sequence"/>
</dbReference>
<dbReference type="NCBIfam" id="TIGR02937">
    <property type="entry name" value="sigma70-ECF"/>
    <property type="match status" value="1"/>
</dbReference>
<dbReference type="RefSeq" id="WP_046145172.1">
    <property type="nucleotide sequence ID" value="NZ_KQ033912.1"/>
</dbReference>
<dbReference type="Pfam" id="PF04542">
    <property type="entry name" value="Sigma70_r2"/>
    <property type="match status" value="1"/>
</dbReference>
<dbReference type="Pfam" id="PF08281">
    <property type="entry name" value="Sigma70_r4_2"/>
    <property type="match status" value="1"/>
</dbReference>
<dbReference type="InterPro" id="IPR039425">
    <property type="entry name" value="RNA_pol_sigma-70-like"/>
</dbReference>
<dbReference type="SUPFAM" id="SSF88946">
    <property type="entry name" value="Sigma2 domain of RNA polymerase sigma factors"/>
    <property type="match status" value="1"/>
</dbReference>
<evidence type="ECO:0000256" key="1">
    <source>
        <dbReference type="ARBA" id="ARBA00010641"/>
    </source>
</evidence>
<dbReference type="GO" id="GO:0016987">
    <property type="term" value="F:sigma factor activity"/>
    <property type="evidence" value="ECO:0007669"/>
    <property type="project" value="UniProtKB-KW"/>
</dbReference>
<dbReference type="SMART" id="SM00421">
    <property type="entry name" value="HTH_LUXR"/>
    <property type="match status" value="1"/>
</dbReference>
<dbReference type="Gene3D" id="1.10.10.10">
    <property type="entry name" value="Winged helix-like DNA-binding domain superfamily/Winged helix DNA-binding domain"/>
    <property type="match status" value="1"/>
</dbReference>
<sequence length="183" mass="21943">MDFENFYITWYSRVKYFARDYVLSDEEAENIAQDVFLEFYQKREELGFHINLVAYLFTSVKNKCIDYLRRRLMEQEAAVKMQEEFDLSFRMKFDSLEAFNLEGLSEDNIKDIIEKALDTLPERCREIFVMSKIEGKKQKEIAEELNVSVKTIESQMTIAYKKLREELKNHLPLLLFLLSSWEN</sequence>
<name>A0A0F5JR47_9BACT</name>
<dbReference type="InterPro" id="IPR007627">
    <property type="entry name" value="RNA_pol_sigma70_r2"/>
</dbReference>
<evidence type="ECO:0000259" key="5">
    <source>
        <dbReference type="SMART" id="SM00421"/>
    </source>
</evidence>
<dbReference type="PANTHER" id="PTHR43133:SF46">
    <property type="entry name" value="RNA POLYMERASE SIGMA-70 FACTOR ECF SUBFAMILY"/>
    <property type="match status" value="1"/>
</dbReference>
<keyword evidence="4" id="KW-0804">Transcription</keyword>
<evidence type="ECO:0000256" key="2">
    <source>
        <dbReference type="ARBA" id="ARBA00023015"/>
    </source>
</evidence>
<dbReference type="InterPro" id="IPR014284">
    <property type="entry name" value="RNA_pol_sigma-70_dom"/>
</dbReference>
<comment type="caution">
    <text evidence="6">The sequence shown here is derived from an EMBL/GenBank/DDBJ whole genome shotgun (WGS) entry which is preliminary data.</text>
</comment>
<feature type="domain" description="HTH luxR-type" evidence="5">
    <location>
        <begin position="117"/>
        <end position="175"/>
    </location>
</feature>
<dbReference type="Gene3D" id="1.10.1740.10">
    <property type="match status" value="1"/>
</dbReference>
<dbReference type="InterPro" id="IPR013249">
    <property type="entry name" value="RNA_pol_sigma70_r4_t2"/>
</dbReference>
<evidence type="ECO:0000313" key="6">
    <source>
        <dbReference type="EMBL" id="KKB60179.1"/>
    </source>
</evidence>
<dbReference type="InterPro" id="IPR036388">
    <property type="entry name" value="WH-like_DNA-bd_sf"/>
</dbReference>
<dbReference type="AlphaFoldDB" id="A0A0F5JR47"/>